<dbReference type="RefSeq" id="WP_188755310.1">
    <property type="nucleotide sequence ID" value="NZ_BMJY01000003.1"/>
</dbReference>
<keyword evidence="2" id="KW-1133">Transmembrane helix</keyword>
<feature type="compositionally biased region" description="Low complexity" evidence="1">
    <location>
        <begin position="50"/>
        <end position="70"/>
    </location>
</feature>
<proteinExistence type="predicted"/>
<feature type="compositionally biased region" description="Pro residues" evidence="1">
    <location>
        <begin position="1"/>
        <end position="49"/>
    </location>
</feature>
<dbReference type="EMBL" id="BMJY01000003">
    <property type="protein sequence ID" value="GGH40010.1"/>
    <property type="molecule type" value="Genomic_DNA"/>
</dbReference>
<evidence type="ECO:0000256" key="1">
    <source>
        <dbReference type="SAM" id="MobiDB-lite"/>
    </source>
</evidence>
<dbReference type="Proteomes" id="UP000657592">
    <property type="component" value="Unassembled WGS sequence"/>
</dbReference>
<gene>
    <name evidence="3" type="ORF">GCM10010921_11630</name>
</gene>
<keyword evidence="4" id="KW-1185">Reference proteome</keyword>
<organism evidence="3 4">
    <name type="scientific">Microbacterium album</name>
    <dbReference type="NCBI Taxonomy" id="2053191"/>
    <lineage>
        <taxon>Bacteria</taxon>
        <taxon>Bacillati</taxon>
        <taxon>Actinomycetota</taxon>
        <taxon>Actinomycetes</taxon>
        <taxon>Micrococcales</taxon>
        <taxon>Microbacteriaceae</taxon>
        <taxon>Microbacterium</taxon>
    </lineage>
</organism>
<feature type="transmembrane region" description="Helical" evidence="2">
    <location>
        <begin position="185"/>
        <end position="210"/>
    </location>
</feature>
<evidence type="ECO:0000256" key="2">
    <source>
        <dbReference type="SAM" id="Phobius"/>
    </source>
</evidence>
<sequence>MSDQPPYPSEPPRAPDAQPPSAPQPPSGARPPVPPVPPPPGGPAGPAHPPTTASPALPPYAAGGHGASPAAAPPAPPQHGYGQLPGGAYPPPGGYAPPVGYPQHGAGAPPYAASYGMPGTPPPGESKGLAITAFVLGIVGMLGAMTVAWIPVVGFGALLVPLVALVLSIYALAKRKPGKGFSVTGLVLGALALLTGGLLATVSTVLLASFTNAASERAGSPFSPGLPSDPAAPADPREPYSTTETIALGTPFEVTTDEGTSVVTINDMAYSSEPLPGTGLEPLSEAFLVLDVTWEVVDGEVAFVDAYELLELTDGMGEWYYSELDFDGMLSADDLAEGDVAEGFAVFDVDPADGPFLLDIYSESHDLVFRGALPSS</sequence>
<feature type="transmembrane region" description="Helical" evidence="2">
    <location>
        <begin position="129"/>
        <end position="149"/>
    </location>
</feature>
<keyword evidence="2" id="KW-0812">Transmembrane</keyword>
<feature type="region of interest" description="Disordered" evidence="1">
    <location>
        <begin position="1"/>
        <end position="89"/>
    </location>
</feature>
<reference evidence="3" key="2">
    <citation type="submission" date="2020-09" db="EMBL/GenBank/DDBJ databases">
        <authorList>
            <person name="Sun Q."/>
            <person name="Zhou Y."/>
        </authorList>
    </citation>
    <scope>NUCLEOTIDE SEQUENCE</scope>
    <source>
        <strain evidence="3">CGMCC 1.15794</strain>
    </source>
</reference>
<comment type="caution">
    <text evidence="3">The sequence shown here is derived from an EMBL/GenBank/DDBJ whole genome shotgun (WGS) entry which is preliminary data.</text>
</comment>
<evidence type="ECO:0000313" key="4">
    <source>
        <dbReference type="Proteomes" id="UP000657592"/>
    </source>
</evidence>
<evidence type="ECO:0000313" key="3">
    <source>
        <dbReference type="EMBL" id="GGH40010.1"/>
    </source>
</evidence>
<name>A0A917IF04_9MICO</name>
<feature type="transmembrane region" description="Helical" evidence="2">
    <location>
        <begin position="155"/>
        <end position="173"/>
    </location>
</feature>
<accession>A0A917IF04</accession>
<feature type="region of interest" description="Disordered" evidence="1">
    <location>
        <begin position="216"/>
        <end position="246"/>
    </location>
</feature>
<protein>
    <recommendedName>
        <fullName evidence="5">DUF4190 domain-containing protein</fullName>
    </recommendedName>
</protein>
<dbReference type="AlphaFoldDB" id="A0A917IF04"/>
<evidence type="ECO:0008006" key="5">
    <source>
        <dbReference type="Google" id="ProtNLM"/>
    </source>
</evidence>
<keyword evidence="2" id="KW-0472">Membrane</keyword>
<reference evidence="3" key="1">
    <citation type="journal article" date="2014" name="Int. J. Syst. Evol. Microbiol.">
        <title>Complete genome sequence of Corynebacterium casei LMG S-19264T (=DSM 44701T), isolated from a smear-ripened cheese.</title>
        <authorList>
            <consortium name="US DOE Joint Genome Institute (JGI-PGF)"/>
            <person name="Walter F."/>
            <person name="Albersmeier A."/>
            <person name="Kalinowski J."/>
            <person name="Ruckert C."/>
        </authorList>
    </citation>
    <scope>NUCLEOTIDE SEQUENCE</scope>
    <source>
        <strain evidence="3">CGMCC 1.15794</strain>
    </source>
</reference>